<dbReference type="Proteomes" id="UP000325134">
    <property type="component" value="Unassembled WGS sequence"/>
</dbReference>
<evidence type="ECO:0000313" key="2">
    <source>
        <dbReference type="Proteomes" id="UP000325134"/>
    </source>
</evidence>
<dbReference type="RefSeq" id="WP_149774244.1">
    <property type="nucleotide sequence ID" value="NZ_FQVK01000001.1"/>
</dbReference>
<reference evidence="1 2" key="1">
    <citation type="submission" date="2016-11" db="EMBL/GenBank/DDBJ databases">
        <authorList>
            <person name="Varghese N."/>
            <person name="Submissions S."/>
        </authorList>
    </citation>
    <scope>NUCLEOTIDE SEQUENCE [LARGE SCALE GENOMIC DNA]</scope>
    <source>
        <strain evidence="1 2">DSM 29341</strain>
    </source>
</reference>
<protein>
    <submittedName>
        <fullName evidence="1">Flagellar assembly protein FliH</fullName>
    </submittedName>
</protein>
<dbReference type="OrthoDB" id="7870971at2"/>
<keyword evidence="2" id="KW-1185">Reference proteome</keyword>
<organism evidence="1 2">
    <name type="scientific">Ruegeria intermedia</name>
    <dbReference type="NCBI Taxonomy" id="996115"/>
    <lineage>
        <taxon>Bacteria</taxon>
        <taxon>Pseudomonadati</taxon>
        <taxon>Pseudomonadota</taxon>
        <taxon>Alphaproteobacteria</taxon>
        <taxon>Rhodobacterales</taxon>
        <taxon>Roseobacteraceae</taxon>
        <taxon>Ruegeria</taxon>
    </lineage>
</organism>
<gene>
    <name evidence="1" type="ORF">SAMN05444279_101247</name>
</gene>
<dbReference type="AlphaFoldDB" id="A0A1M4SRP1"/>
<keyword evidence="1" id="KW-0966">Cell projection</keyword>
<name>A0A1M4SRP1_9RHOB</name>
<sequence length="198" mass="21232">MSIAHLLEDFTAQAEGAPMRLLDEEALEEERLAAFEKGYGAGWEDALQAQGQGRAALTEELRAAFAALSFSYHEALTRMTLSLEPMFQSLVQAVLPQAIDQGFAARVVEQLCELAREQVAQPVHLVVPLGAAEEVSALLPDGIDPAPKVDEDPALQPGQARLQVGTARAEVDCAALLETIAAAFDAYVFEAKEALSNE</sequence>
<proteinExistence type="predicted"/>
<evidence type="ECO:0000313" key="1">
    <source>
        <dbReference type="EMBL" id="SHE34933.1"/>
    </source>
</evidence>
<dbReference type="EMBL" id="FQVK01000001">
    <property type="protein sequence ID" value="SHE34933.1"/>
    <property type="molecule type" value="Genomic_DNA"/>
</dbReference>
<keyword evidence="1" id="KW-0282">Flagellum</keyword>
<accession>A0A1M4SRP1</accession>
<keyword evidence="1" id="KW-0969">Cilium</keyword>